<proteinExistence type="predicted"/>
<evidence type="ECO:0000313" key="1">
    <source>
        <dbReference type="EMBL" id="ORD94621.1"/>
    </source>
</evidence>
<sequence>MEIVDFKLEDLEEVEEQVPADLCESYLIGDRHGLSLLERDPEIIQAIAAKKCFFVPNKRKKTGVWNENETKKQVFYNWIVKRKDENGEDVLEGPFVNREMKNLLVKNMLTGTSIRRVCDVEFVPFEKLYEAHPNFIYTETDLLNRLFNIRMPKEDNRIKVEESTRVNRIIEKYSIQATQEEIINMIRGTIKNEALMTMKKNLKMQQNECIVVLDTILEETKTQILLDVDKDGFKINMEKNKKQGSSYHSRKKTMN</sequence>
<comment type="caution">
    <text evidence="1">The sequence shown here is derived from an EMBL/GenBank/DDBJ whole genome shotgun (WGS) entry which is preliminary data.</text>
</comment>
<dbReference type="AlphaFoldDB" id="A0A1Y1S821"/>
<keyword evidence="2" id="KW-1185">Reference proteome</keyword>
<dbReference type="OrthoDB" id="2195415at2759"/>
<gene>
    <name evidence="1" type="ORF">ECANGB1_397</name>
</gene>
<name>A0A1Y1S821_9MICR</name>
<organism evidence="1 2">
    <name type="scientific">Enterospora canceri</name>
    <dbReference type="NCBI Taxonomy" id="1081671"/>
    <lineage>
        <taxon>Eukaryota</taxon>
        <taxon>Fungi</taxon>
        <taxon>Fungi incertae sedis</taxon>
        <taxon>Microsporidia</taxon>
        <taxon>Enterocytozoonidae</taxon>
        <taxon>Enterospora</taxon>
    </lineage>
</organism>
<protein>
    <submittedName>
        <fullName evidence="1">Uncharacterized protein</fullName>
    </submittedName>
</protein>
<dbReference type="EMBL" id="LWDP01000014">
    <property type="protein sequence ID" value="ORD94621.1"/>
    <property type="molecule type" value="Genomic_DNA"/>
</dbReference>
<evidence type="ECO:0000313" key="2">
    <source>
        <dbReference type="Proteomes" id="UP000192639"/>
    </source>
</evidence>
<reference evidence="1 2" key="1">
    <citation type="journal article" date="2017" name="Environ. Microbiol.">
        <title>Decay of the glycolytic pathway and adaptation to intranuclear parasitism within Enterocytozoonidae microsporidia.</title>
        <authorList>
            <person name="Wiredu Boakye D."/>
            <person name="Jaroenlak P."/>
            <person name="Prachumwat A."/>
            <person name="Williams T.A."/>
            <person name="Bateman K.S."/>
            <person name="Itsathitphaisarn O."/>
            <person name="Sritunyalucksana K."/>
            <person name="Paszkiewicz K.H."/>
            <person name="Moore K.A."/>
            <person name="Stentiford G.D."/>
            <person name="Williams B.A."/>
        </authorList>
    </citation>
    <scope>NUCLEOTIDE SEQUENCE [LARGE SCALE GENOMIC DNA]</scope>
    <source>
        <strain evidence="1 2">GB1</strain>
    </source>
</reference>
<dbReference type="Proteomes" id="UP000192639">
    <property type="component" value="Unassembled WGS sequence"/>
</dbReference>
<accession>A0A1Y1S821</accession>
<dbReference type="VEuPathDB" id="MicrosporidiaDB:ECANGB1_397"/>